<evidence type="ECO:0000313" key="1">
    <source>
        <dbReference type="EMBL" id="VAW19946.1"/>
    </source>
</evidence>
<accession>A0A3B0UK68</accession>
<gene>
    <name evidence="1" type="ORF">MNBD_BACTEROID01-456</name>
</gene>
<dbReference type="SUPFAM" id="SSF88713">
    <property type="entry name" value="Glycoside hydrolase/deacetylase"/>
    <property type="match status" value="1"/>
</dbReference>
<sequence length="499" mass="55989">MKRYTFILPFVSLLLTFCSSPKKETTQAKQDKTYMVICFDVEDYTSPESVGMDDIPKWEAEIMSEEGVTGTFFVIGEKARSLEKRGRTDVIRAMAKHDIGSHTNYGSMHPTVTEILEKASWDDGEAKMLENETAGFNDLERIFGQRPANLARHGGSYGPQLVAALSEMDAGYVYSPIGLPGHNVVWFCNTLNFHGEGNFGSFDDAYYRDSLFNPMLNSLDTLIPQAIANADMVAFFANHPSKVRSIQFWDFNYYKGANPGPADWKTPELRPAESMGTAQKNFRRLVKYLDGRDDIELTTFREMKKLFGNQENEIGKKKLGAIAERILKENAVVIDEQYNPAEVFTALAEALTTYNKDGKLPRVLTVKRPFGPLKMPVEQPEIVTAGKNDVFTLSASALEYITETWHLPSSLLLNGHVVGTGSLLALFSKMYLDIHNGTVTGQLDIIPFPAYPSENIQQIIKEVAAVKNWPVHREDLDMSNLIEMTKLQLWTLKPASIIK</sequence>
<organism evidence="1">
    <name type="scientific">hydrothermal vent metagenome</name>
    <dbReference type="NCBI Taxonomy" id="652676"/>
    <lineage>
        <taxon>unclassified sequences</taxon>
        <taxon>metagenomes</taxon>
        <taxon>ecological metagenomes</taxon>
    </lineage>
</organism>
<dbReference type="AlphaFoldDB" id="A0A3B0UK68"/>
<name>A0A3B0UK68_9ZZZZ</name>
<protein>
    <recommendedName>
        <fullName evidence="2">NodB homology domain-containing protein</fullName>
    </recommendedName>
</protein>
<reference evidence="1" key="1">
    <citation type="submission" date="2018-06" db="EMBL/GenBank/DDBJ databases">
        <authorList>
            <person name="Zhirakovskaya E."/>
        </authorList>
    </citation>
    <scope>NUCLEOTIDE SEQUENCE</scope>
</reference>
<dbReference type="Gene3D" id="3.20.20.370">
    <property type="entry name" value="Glycoside hydrolase/deacetylase"/>
    <property type="match status" value="1"/>
</dbReference>
<dbReference type="EMBL" id="UOEP01000109">
    <property type="protein sequence ID" value="VAW19946.1"/>
    <property type="molecule type" value="Genomic_DNA"/>
</dbReference>
<dbReference type="GO" id="GO:0005975">
    <property type="term" value="P:carbohydrate metabolic process"/>
    <property type="evidence" value="ECO:0007669"/>
    <property type="project" value="InterPro"/>
</dbReference>
<evidence type="ECO:0008006" key="2">
    <source>
        <dbReference type="Google" id="ProtNLM"/>
    </source>
</evidence>
<dbReference type="InterPro" id="IPR011330">
    <property type="entry name" value="Glyco_hydro/deAcase_b/a-brl"/>
</dbReference>
<proteinExistence type="predicted"/>